<dbReference type="InterPro" id="IPR002016">
    <property type="entry name" value="Haem_peroxidase"/>
</dbReference>
<dbReference type="PROSITE" id="PS50873">
    <property type="entry name" value="PEROXIDASE_4"/>
    <property type="match status" value="2"/>
</dbReference>
<dbReference type="Proteomes" id="UP000289738">
    <property type="component" value="Chromosome B05"/>
</dbReference>
<keyword evidence="6" id="KW-0349">Heme</keyword>
<dbReference type="GO" id="GO:0006979">
    <property type="term" value="P:response to oxidative stress"/>
    <property type="evidence" value="ECO:0007669"/>
    <property type="project" value="InterPro"/>
</dbReference>
<feature type="binding site" evidence="13">
    <location>
        <position position="202"/>
    </location>
    <ligand>
        <name>Ca(2+)</name>
        <dbReference type="ChEBI" id="CHEBI:29108"/>
        <label>2</label>
    </ligand>
</feature>
<dbReference type="InterPro" id="IPR000823">
    <property type="entry name" value="Peroxidase_pln"/>
</dbReference>
<evidence type="ECO:0000256" key="2">
    <source>
        <dbReference type="ARBA" id="ARBA00002322"/>
    </source>
</evidence>
<comment type="catalytic activity">
    <reaction evidence="1">
        <text>2 a phenolic donor + H2O2 = 2 a phenolic radical donor + 2 H2O</text>
        <dbReference type="Rhea" id="RHEA:56136"/>
        <dbReference type="ChEBI" id="CHEBI:15377"/>
        <dbReference type="ChEBI" id="CHEBI:16240"/>
        <dbReference type="ChEBI" id="CHEBI:139520"/>
        <dbReference type="ChEBI" id="CHEBI:139521"/>
        <dbReference type="EC" id="1.11.1.7"/>
    </reaction>
</comment>
<evidence type="ECO:0000256" key="12">
    <source>
        <dbReference type="ARBA" id="ARBA00023180"/>
    </source>
</evidence>
<dbReference type="Gene3D" id="1.10.420.10">
    <property type="entry name" value="Peroxidase, domain 2"/>
    <property type="match status" value="2"/>
</dbReference>
<keyword evidence="5" id="KW-0575">Peroxidase</keyword>
<dbReference type="STRING" id="3818.A0A444YXY7"/>
<name>A0A444YXY7_ARAHY</name>
<dbReference type="InterPro" id="IPR010255">
    <property type="entry name" value="Haem_peroxidase_sf"/>
</dbReference>
<evidence type="ECO:0000259" key="15">
    <source>
        <dbReference type="PROSITE" id="PS50873"/>
    </source>
</evidence>
<evidence type="ECO:0000256" key="5">
    <source>
        <dbReference type="ARBA" id="ARBA00022559"/>
    </source>
</evidence>
<comment type="similarity">
    <text evidence="3">Belongs to the peroxidase family. Ascorbate peroxidase subfamily.</text>
</comment>
<proteinExistence type="inferred from homology"/>
<dbReference type="Pfam" id="PF00141">
    <property type="entry name" value="peroxidase"/>
    <property type="match status" value="2"/>
</dbReference>
<evidence type="ECO:0000256" key="9">
    <source>
        <dbReference type="ARBA" id="ARBA00023002"/>
    </source>
</evidence>
<dbReference type="InterPro" id="IPR019793">
    <property type="entry name" value="Peroxidases_heam-ligand_BS"/>
</dbReference>
<evidence type="ECO:0000313" key="17">
    <source>
        <dbReference type="Proteomes" id="UP000289738"/>
    </source>
</evidence>
<keyword evidence="9" id="KW-0560">Oxidoreductase</keyword>
<feature type="binding site" description="axial binding residue" evidence="13">
    <location>
        <position position="141"/>
    </location>
    <ligand>
        <name>heme b</name>
        <dbReference type="ChEBI" id="CHEBI:60344"/>
    </ligand>
    <ligandPart>
        <name>Fe</name>
        <dbReference type="ChEBI" id="CHEBI:18248"/>
    </ligandPart>
</feature>
<protein>
    <recommendedName>
        <fullName evidence="4">peroxidase</fullName>
        <ecNumber evidence="4">1.11.1.7</ecNumber>
    </recommendedName>
</protein>
<comment type="cofactor">
    <cofactor evidence="13">
        <name>Ca(2+)</name>
        <dbReference type="ChEBI" id="CHEBI:29108"/>
    </cofactor>
    <text evidence="13">Binds 2 calcium ions per subunit.</text>
</comment>
<dbReference type="Gene3D" id="1.10.520.10">
    <property type="match status" value="1"/>
</dbReference>
<dbReference type="AlphaFoldDB" id="A0A444YXY7"/>
<sequence>MTPQECLGSNVPGPPNPEPTLNTNFALGLKNKCPNPNTTNPNAGEFLDSTASVFDNDYYTQILGGKGLFSSDQSLAGDSRTRWIVEEFAKDPSVFFEEFVDSMLKLGNVGVLENGEVRLNCKSFAKRGLSIKDLVTLSGGHTLGFSHCSSFQSRLHNFSFLHDIDPTLNTNFALGLKNKCPNPNTTSPNAGEFLDSTTSVFDNDYYTQSLGGNGLFSSDQSLAGDSRIRWIVEAFAIRACSLRSLWIPC</sequence>
<reference evidence="16 17" key="1">
    <citation type="submission" date="2019-01" db="EMBL/GenBank/DDBJ databases">
        <title>Sequencing of cultivated peanut Arachis hypogaea provides insights into genome evolution and oil improvement.</title>
        <authorList>
            <person name="Chen X."/>
        </authorList>
    </citation>
    <scope>NUCLEOTIDE SEQUENCE [LARGE SCALE GENOMIC DNA]</scope>
    <source>
        <strain evidence="17">cv. Fuhuasheng</strain>
        <tissue evidence="16">Leaves</tissue>
    </source>
</reference>
<dbReference type="PANTHER" id="PTHR31517">
    <property type="match status" value="1"/>
</dbReference>
<evidence type="ECO:0000256" key="14">
    <source>
        <dbReference type="PIRSR" id="PIRSR600823-5"/>
    </source>
</evidence>
<evidence type="ECO:0000256" key="1">
    <source>
        <dbReference type="ARBA" id="ARBA00000189"/>
    </source>
</evidence>
<evidence type="ECO:0000256" key="4">
    <source>
        <dbReference type="ARBA" id="ARBA00012313"/>
    </source>
</evidence>
<dbReference type="GO" id="GO:0140825">
    <property type="term" value="F:lactoperoxidase activity"/>
    <property type="evidence" value="ECO:0007669"/>
    <property type="project" value="UniProtKB-EC"/>
</dbReference>
<keyword evidence="10 13" id="KW-0408">Iron</keyword>
<comment type="caution">
    <text evidence="16">The sequence shown here is derived from an EMBL/GenBank/DDBJ whole genome shotgun (WGS) entry which is preliminary data.</text>
</comment>
<dbReference type="EC" id="1.11.1.7" evidence="4"/>
<dbReference type="FunFam" id="1.10.420.10:FF:000006">
    <property type="entry name" value="Peroxidase"/>
    <property type="match status" value="1"/>
</dbReference>
<feature type="domain" description="Plant heme peroxidase family profile" evidence="15">
    <location>
        <begin position="10"/>
        <end position="125"/>
    </location>
</feature>
<dbReference type="PRINTS" id="PR00458">
    <property type="entry name" value="PEROXIDASE"/>
</dbReference>
<keyword evidence="17" id="KW-1185">Reference proteome</keyword>
<evidence type="ECO:0000256" key="11">
    <source>
        <dbReference type="ARBA" id="ARBA00023157"/>
    </source>
</evidence>
<evidence type="ECO:0000256" key="7">
    <source>
        <dbReference type="ARBA" id="ARBA00022723"/>
    </source>
</evidence>
<keyword evidence="7 13" id="KW-0479">Metal-binding</keyword>
<accession>A0A444YXY7</accession>
<keyword evidence="12" id="KW-0325">Glycoprotein</keyword>
<feature type="binding site" evidence="13">
    <location>
        <position position="197"/>
    </location>
    <ligand>
        <name>Ca(2+)</name>
        <dbReference type="ChEBI" id="CHEBI:29108"/>
        <label>2</label>
    </ligand>
</feature>
<evidence type="ECO:0000313" key="16">
    <source>
        <dbReference type="EMBL" id="RYR06791.1"/>
    </source>
</evidence>
<feature type="binding site" evidence="13">
    <location>
        <position position="142"/>
    </location>
    <ligand>
        <name>Ca(2+)</name>
        <dbReference type="ChEBI" id="CHEBI:29108"/>
        <label>2</label>
    </ligand>
</feature>
<dbReference type="PROSITE" id="PS00435">
    <property type="entry name" value="PEROXIDASE_1"/>
    <property type="match status" value="1"/>
</dbReference>
<feature type="domain" description="Plant heme peroxidase family profile" evidence="15">
    <location>
        <begin position="124"/>
        <end position="236"/>
    </location>
</feature>
<evidence type="ECO:0000256" key="13">
    <source>
        <dbReference type="PIRSR" id="PIRSR600823-3"/>
    </source>
</evidence>
<dbReference type="SUPFAM" id="SSF48113">
    <property type="entry name" value="Heme-dependent peroxidases"/>
    <property type="match status" value="2"/>
</dbReference>
<comment type="function">
    <text evidence="2">Removal of H(2)O(2), oxidation of toxic reductants, biosynthesis and degradation of lignin, suberization, auxin catabolism, response to environmental stresses such as wounding, pathogen attack and oxidative stress. These functions might be dependent on each isozyme/isoform in each plant tissue.</text>
</comment>
<feature type="disulfide bond" evidence="14">
    <location>
        <begin position="148"/>
        <end position="180"/>
    </location>
</feature>
<dbReference type="GO" id="GO:0020037">
    <property type="term" value="F:heme binding"/>
    <property type="evidence" value="ECO:0007669"/>
    <property type="project" value="InterPro"/>
</dbReference>
<organism evidence="16 17">
    <name type="scientific">Arachis hypogaea</name>
    <name type="common">Peanut</name>
    <dbReference type="NCBI Taxonomy" id="3818"/>
    <lineage>
        <taxon>Eukaryota</taxon>
        <taxon>Viridiplantae</taxon>
        <taxon>Streptophyta</taxon>
        <taxon>Embryophyta</taxon>
        <taxon>Tracheophyta</taxon>
        <taxon>Spermatophyta</taxon>
        <taxon>Magnoliopsida</taxon>
        <taxon>eudicotyledons</taxon>
        <taxon>Gunneridae</taxon>
        <taxon>Pentapetalae</taxon>
        <taxon>rosids</taxon>
        <taxon>fabids</taxon>
        <taxon>Fabales</taxon>
        <taxon>Fabaceae</taxon>
        <taxon>Papilionoideae</taxon>
        <taxon>50 kb inversion clade</taxon>
        <taxon>dalbergioids sensu lato</taxon>
        <taxon>Dalbergieae</taxon>
        <taxon>Pterocarpus clade</taxon>
        <taxon>Arachis</taxon>
    </lineage>
</organism>
<keyword evidence="11 14" id="KW-1015">Disulfide bond</keyword>
<comment type="cofactor">
    <cofactor evidence="13">
        <name>heme b</name>
        <dbReference type="ChEBI" id="CHEBI:60344"/>
    </cofactor>
    <text evidence="13">Binds 1 heme b (iron(II)-protoporphyrin IX) group per subunit.</text>
</comment>
<dbReference type="EMBL" id="SDMP01000015">
    <property type="protein sequence ID" value="RYR06791.1"/>
    <property type="molecule type" value="Genomic_DNA"/>
</dbReference>
<gene>
    <name evidence="16" type="ORF">Ahy_B05g074109</name>
</gene>
<evidence type="ECO:0000256" key="8">
    <source>
        <dbReference type="ARBA" id="ARBA00022837"/>
    </source>
</evidence>
<dbReference type="PANTHER" id="PTHR31517:SF51">
    <property type="entry name" value="PEROXIDASE 55"/>
    <property type="match status" value="1"/>
</dbReference>
<keyword evidence="8 13" id="KW-0106">Calcium</keyword>
<dbReference type="GO" id="GO:0046872">
    <property type="term" value="F:metal ion binding"/>
    <property type="evidence" value="ECO:0007669"/>
    <property type="project" value="UniProtKB-KW"/>
</dbReference>
<dbReference type="PRINTS" id="PR00461">
    <property type="entry name" value="PLPEROXIDASE"/>
</dbReference>
<evidence type="ECO:0000256" key="10">
    <source>
        <dbReference type="ARBA" id="ARBA00023004"/>
    </source>
</evidence>
<evidence type="ECO:0000256" key="3">
    <source>
        <dbReference type="ARBA" id="ARBA00006873"/>
    </source>
</evidence>
<evidence type="ECO:0000256" key="6">
    <source>
        <dbReference type="ARBA" id="ARBA00022617"/>
    </source>
</evidence>